<dbReference type="InterPro" id="IPR011836">
    <property type="entry name" value="YhdP"/>
</dbReference>
<reference evidence="2 3" key="2">
    <citation type="submission" date="2018-01" db="EMBL/GenBank/DDBJ databases">
        <title>Genomic study of Klebsiella pneumoniae.</title>
        <authorList>
            <person name="Yang Y."/>
            <person name="Bicalho R."/>
        </authorList>
    </citation>
    <scope>NUCLEOTIDE SEQUENCE [LARGE SCALE GENOMIC DNA]</scope>
    <source>
        <strain evidence="2 3">A11</strain>
    </source>
</reference>
<dbReference type="Pfam" id="PF13116">
    <property type="entry name" value="YhdP"/>
    <property type="match status" value="1"/>
</dbReference>
<dbReference type="PANTHER" id="PTHR38690:SF1">
    <property type="entry name" value="PROTEASE"/>
    <property type="match status" value="1"/>
</dbReference>
<proteinExistence type="predicted"/>
<dbReference type="AlphaFoldDB" id="A0A2J4REI4"/>
<evidence type="ECO:0000313" key="3">
    <source>
        <dbReference type="Proteomes" id="UP000234505"/>
    </source>
</evidence>
<organism evidence="2 3">
    <name type="scientific">Klebsiella michiganensis</name>
    <dbReference type="NCBI Taxonomy" id="1134687"/>
    <lineage>
        <taxon>Bacteria</taxon>
        <taxon>Pseudomonadati</taxon>
        <taxon>Pseudomonadota</taxon>
        <taxon>Gammaproteobacteria</taxon>
        <taxon>Enterobacterales</taxon>
        <taxon>Enterobacteriaceae</taxon>
        <taxon>Klebsiella/Raoultella group</taxon>
        <taxon>Klebsiella</taxon>
    </lineage>
</organism>
<name>A0A2J4REI4_9ENTR</name>
<gene>
    <name evidence="2" type="ORF">CWN50_10250</name>
</gene>
<evidence type="ECO:0000313" key="2">
    <source>
        <dbReference type="EMBL" id="PLL41729.1"/>
    </source>
</evidence>
<reference evidence="2 3" key="1">
    <citation type="submission" date="2017-11" db="EMBL/GenBank/DDBJ databases">
        <authorList>
            <person name="Han C.G."/>
        </authorList>
    </citation>
    <scope>NUCLEOTIDE SEQUENCE [LARGE SCALE GENOMIC DNA]</scope>
    <source>
        <strain evidence="2 3">A11</strain>
    </source>
</reference>
<dbReference type="InterPro" id="IPR025263">
    <property type="entry name" value="YhdP_central"/>
</dbReference>
<evidence type="ECO:0000259" key="1">
    <source>
        <dbReference type="Pfam" id="PF13116"/>
    </source>
</evidence>
<protein>
    <submittedName>
        <fullName evidence="2">DUF3971 domain-containing protein</fullName>
    </submittedName>
</protein>
<dbReference type="EMBL" id="PIDS01000265">
    <property type="protein sequence ID" value="PLL41729.1"/>
    <property type="molecule type" value="Genomic_DNA"/>
</dbReference>
<feature type="domain" description="YhdP central" evidence="1">
    <location>
        <begin position="2"/>
        <end position="313"/>
    </location>
</feature>
<dbReference type="Proteomes" id="UP000234505">
    <property type="component" value="Unassembled WGS sequence"/>
</dbReference>
<accession>A0A2J4REI4</accession>
<feature type="non-terminal residue" evidence="2">
    <location>
        <position position="316"/>
    </location>
</feature>
<comment type="caution">
    <text evidence="2">The sequence shown here is derived from an EMBL/GenBank/DDBJ whole genome shotgun (WGS) entry which is preliminary data.</text>
</comment>
<dbReference type="PANTHER" id="PTHR38690">
    <property type="entry name" value="PROTEASE-RELATED"/>
    <property type="match status" value="1"/>
</dbReference>
<sequence length="316" mass="35641">MATLIVVVALLVSGLRLVLPQLNSWRPQVLEKVSAMAGVPVDASNIVASWQTFGPTLDVRDVKAGLNDGGELSAKRVTLALDVWQSLLHMRWQFRDLTFWQLQVHTNTPIQTNNSGEGLKTDRISDLFLRQFDHFILRDSHLSFLTISGQRAELTIPQLTWLNGKNRHRAEGQLSLSSLTGQHGVMQVRMDLRDEDGLLNKGRVWLQADDIDVKPWLGRWMQDNIALQSARFSLEGWMTIDKGDVASGDVWLKKGGASWQGDKEKHHLSVDNLTAHIYRDNQSWGFHIPDTRISMDDKPWPRGALSMAWIPAQDVG</sequence>